<organism evidence="10">
    <name type="scientific">Petromyzon marinus</name>
    <name type="common">Sea lamprey</name>
    <dbReference type="NCBI Taxonomy" id="7757"/>
    <lineage>
        <taxon>Eukaryota</taxon>
        <taxon>Metazoa</taxon>
        <taxon>Chordata</taxon>
        <taxon>Craniata</taxon>
        <taxon>Vertebrata</taxon>
        <taxon>Cyclostomata</taxon>
        <taxon>Hyperoartia</taxon>
        <taxon>Petromyzontiformes</taxon>
        <taxon>Petromyzontidae</taxon>
        <taxon>Petromyzon</taxon>
    </lineage>
</organism>
<dbReference type="SUPFAM" id="SSF81321">
    <property type="entry name" value="Family A G protein-coupled receptor-like"/>
    <property type="match status" value="1"/>
</dbReference>
<dbReference type="Gene3D" id="1.20.1070.10">
    <property type="entry name" value="Rhodopsin 7-helix transmembrane proteins"/>
    <property type="match status" value="2"/>
</dbReference>
<evidence type="ECO:0000256" key="4">
    <source>
        <dbReference type="ARBA" id="ARBA00023040"/>
    </source>
</evidence>
<dbReference type="PANTHER" id="PTHR24237:SF35">
    <property type="entry name" value="G-PROTEIN COUPLED RECEPTOR 141-RELATED"/>
    <property type="match status" value="1"/>
</dbReference>
<evidence type="ECO:0000256" key="5">
    <source>
        <dbReference type="ARBA" id="ARBA00023136"/>
    </source>
</evidence>
<keyword evidence="2 8" id="KW-0812">Transmembrane</keyword>
<keyword evidence="3 8" id="KW-1133">Transmembrane helix</keyword>
<reference evidence="10" key="1">
    <citation type="submission" date="2025-08" db="UniProtKB">
        <authorList>
            <consortium name="Ensembl"/>
        </authorList>
    </citation>
    <scope>IDENTIFICATION</scope>
</reference>
<dbReference type="PROSITE" id="PS50262">
    <property type="entry name" value="G_PROTEIN_RECEP_F1_2"/>
    <property type="match status" value="1"/>
</dbReference>
<evidence type="ECO:0000256" key="2">
    <source>
        <dbReference type="ARBA" id="ARBA00022692"/>
    </source>
</evidence>
<keyword evidence="4" id="KW-0297">G-protein coupled receptor</keyword>
<dbReference type="InterPro" id="IPR000276">
    <property type="entry name" value="GPCR_Rhodpsn"/>
</dbReference>
<keyword evidence="6" id="KW-0675">Receptor</keyword>
<dbReference type="Ensembl" id="ENSPMAT00000007732.1">
    <property type="protein sequence ID" value="ENSPMAP00000007698.1"/>
    <property type="gene ID" value="ENSPMAG00000006990.1"/>
</dbReference>
<dbReference type="GeneTree" id="ENSGT01030000234518"/>
<dbReference type="InterPro" id="IPR047160">
    <property type="entry name" value="GP183-like"/>
</dbReference>
<dbReference type="PRINTS" id="PR00237">
    <property type="entry name" value="GPCRRHODOPSN"/>
</dbReference>
<dbReference type="PRINTS" id="PR01157">
    <property type="entry name" value="P2YPURNOCPTR"/>
</dbReference>
<dbReference type="GO" id="GO:0008142">
    <property type="term" value="F:oxysterol binding"/>
    <property type="evidence" value="ECO:0007669"/>
    <property type="project" value="InterPro"/>
</dbReference>
<dbReference type="OMA" id="VEMRALY"/>
<feature type="transmembrane region" description="Helical" evidence="8">
    <location>
        <begin position="62"/>
        <end position="84"/>
    </location>
</feature>
<dbReference type="GO" id="GO:0016020">
    <property type="term" value="C:membrane"/>
    <property type="evidence" value="ECO:0007669"/>
    <property type="project" value="UniProtKB-SubCell"/>
</dbReference>
<keyword evidence="7" id="KW-0807">Transducer</keyword>
<feature type="transmembrane region" description="Helical" evidence="8">
    <location>
        <begin position="104"/>
        <end position="126"/>
    </location>
</feature>
<sequence length="301" mass="32789">MTEQGEQAAGMLPEHCKFLPQGSNAGMIGFYSTLLVLGVAGNGLACWRVLGPASRDLKSAPAVFGLNLMAAHAVLLLSLPFRIVHYARQRSWPFGTGFCSAVSALLYVHMYVSVLLFVCLCVYRFVQLWRRHGDSGAGGGGGGGAWRSPPRWYLEIIGTNTTRDAARKESVCFEYSGRVEEPYVLRVNVALTALYAIACVAFVVGFCLLGRRLRRGAGGRRPGTSGPASVEMRALLKLLWMFAAFVVCYGPYHATRLPYVAAQADASGAGCEGRHRWYMLNEMCLQVTALSTCLDPLVFFI</sequence>
<evidence type="ECO:0000256" key="7">
    <source>
        <dbReference type="ARBA" id="ARBA00023224"/>
    </source>
</evidence>
<dbReference type="GO" id="GO:0004930">
    <property type="term" value="F:G protein-coupled receptor activity"/>
    <property type="evidence" value="ECO:0007669"/>
    <property type="project" value="UniProtKB-KW"/>
</dbReference>
<dbReference type="PANTHER" id="PTHR24237">
    <property type="entry name" value="G-PROTEIN COUPLED RECEPTOR"/>
    <property type="match status" value="1"/>
</dbReference>
<keyword evidence="5 8" id="KW-0472">Membrane</keyword>
<comment type="subcellular location">
    <subcellularLocation>
        <location evidence="1">Membrane</location>
        <topology evidence="1">Multi-pass membrane protein</topology>
    </subcellularLocation>
</comment>
<feature type="transmembrane region" description="Helical" evidence="8">
    <location>
        <begin position="28"/>
        <end position="50"/>
    </location>
</feature>
<evidence type="ECO:0000256" key="1">
    <source>
        <dbReference type="ARBA" id="ARBA00004141"/>
    </source>
</evidence>
<reference evidence="10" key="2">
    <citation type="submission" date="2025-09" db="UniProtKB">
        <authorList>
            <consortium name="Ensembl"/>
        </authorList>
    </citation>
    <scope>IDENTIFICATION</scope>
</reference>
<feature type="transmembrane region" description="Helical" evidence="8">
    <location>
        <begin position="193"/>
        <end position="213"/>
    </location>
</feature>
<feature type="domain" description="G-protein coupled receptors family 1 profile" evidence="9">
    <location>
        <begin position="41"/>
        <end position="299"/>
    </location>
</feature>
<proteinExistence type="predicted"/>
<evidence type="ECO:0000256" key="3">
    <source>
        <dbReference type="ARBA" id="ARBA00022989"/>
    </source>
</evidence>
<dbReference type="HOGENOM" id="CLU_926037_0_0_1"/>
<accession>S4RR62</accession>
<evidence type="ECO:0000259" key="9">
    <source>
        <dbReference type="PROSITE" id="PS50262"/>
    </source>
</evidence>
<dbReference type="Pfam" id="PF00001">
    <property type="entry name" value="7tm_1"/>
    <property type="match status" value="1"/>
</dbReference>
<evidence type="ECO:0000313" key="10">
    <source>
        <dbReference type="Ensembl" id="ENSPMAP00000007698.1"/>
    </source>
</evidence>
<protein>
    <recommendedName>
        <fullName evidence="9">G-protein coupled receptors family 1 profile domain-containing protein</fullName>
    </recommendedName>
</protein>
<name>S4RR62_PETMA</name>
<dbReference type="AlphaFoldDB" id="S4RR62"/>
<dbReference type="InterPro" id="IPR017452">
    <property type="entry name" value="GPCR_Rhodpsn_7TM"/>
</dbReference>
<evidence type="ECO:0000256" key="8">
    <source>
        <dbReference type="SAM" id="Phobius"/>
    </source>
</evidence>
<evidence type="ECO:0000256" key="6">
    <source>
        <dbReference type="ARBA" id="ARBA00023170"/>
    </source>
</evidence>